<reference evidence="3 4" key="1">
    <citation type="submission" date="2017-01" db="EMBL/GenBank/DDBJ databases">
        <title>Novel large sulfur bacteria in the metagenomes of groundwater-fed chemosynthetic microbial mats in the Lake Huron basin.</title>
        <authorList>
            <person name="Sharrar A.M."/>
            <person name="Flood B.E."/>
            <person name="Bailey J.V."/>
            <person name="Jones D.S."/>
            <person name="Biddanda B."/>
            <person name="Ruberg S.A."/>
            <person name="Marcus D.N."/>
            <person name="Dick G.J."/>
        </authorList>
    </citation>
    <scope>NUCLEOTIDE SEQUENCE [LARGE SCALE GENOMIC DNA]</scope>
    <source>
        <strain evidence="3">A7</strain>
    </source>
</reference>
<keyword evidence="1" id="KW-0328">Glycosyltransferase</keyword>
<dbReference type="PANTHER" id="PTHR12526:SF510">
    <property type="entry name" value="D-INOSITOL 3-PHOSPHATE GLYCOSYLTRANSFERASE"/>
    <property type="match status" value="1"/>
</dbReference>
<dbReference type="Proteomes" id="UP000192505">
    <property type="component" value="Unassembled WGS sequence"/>
</dbReference>
<dbReference type="AlphaFoldDB" id="A0A1W9KWI3"/>
<dbReference type="GO" id="GO:0016757">
    <property type="term" value="F:glycosyltransferase activity"/>
    <property type="evidence" value="ECO:0007669"/>
    <property type="project" value="UniProtKB-KW"/>
</dbReference>
<name>A0A1W9KWI3_9BURK</name>
<evidence type="ECO:0000256" key="1">
    <source>
        <dbReference type="ARBA" id="ARBA00022676"/>
    </source>
</evidence>
<accession>A0A1W9KWI3</accession>
<dbReference type="PANTHER" id="PTHR12526">
    <property type="entry name" value="GLYCOSYLTRANSFERASE"/>
    <property type="match status" value="1"/>
</dbReference>
<gene>
    <name evidence="3" type="ORF">BWK72_08115</name>
</gene>
<dbReference type="EMBL" id="MTEI01000003">
    <property type="protein sequence ID" value="OQW88887.1"/>
    <property type="molecule type" value="Genomic_DNA"/>
</dbReference>
<keyword evidence="2" id="KW-0808">Transferase</keyword>
<sequence length="398" mass="45229">MRERSIILFEPICRGSRLQILVNTVSAIRKTSQRPIKIVTRSDYQTTHLNEILGESLGQLEFVVADTDLEGCWIKILSKKEMQLMLIALERAVISCQSADVIFMALDEYLKPMLPQLSRIRRLLRNCRVFVMKYRVEYLLVNRRMDIRAHLLNAITRWTLYRLRAILVCFDERFEVCSKASLNAIVVPDPWFGDFSASRRNSARIKYGYADDVFVVLTLGRQDRRKGFPLVMEILPMLLQAQNIQLFVVGKIDPEFLVMFAKLKRLYSDSIQHIERFVDEDELPDVFACADVFLLPYAKDFTSTSGTLPRAAASGVPVVSGEHGLVGHRITTYGLGDVCNIASAENLLHSVLVVKSYTAVKKAAVSIALQQFAASTHIDVFEKVVGQLIVEPQWEVDR</sequence>
<dbReference type="Pfam" id="PF13692">
    <property type="entry name" value="Glyco_trans_1_4"/>
    <property type="match status" value="1"/>
</dbReference>
<evidence type="ECO:0000313" key="4">
    <source>
        <dbReference type="Proteomes" id="UP000192505"/>
    </source>
</evidence>
<protein>
    <recommendedName>
        <fullName evidence="5">Glycosyl transferase family 1 domain-containing protein</fullName>
    </recommendedName>
</protein>
<dbReference type="SUPFAM" id="SSF53756">
    <property type="entry name" value="UDP-Glycosyltransferase/glycogen phosphorylase"/>
    <property type="match status" value="1"/>
</dbReference>
<evidence type="ECO:0000256" key="2">
    <source>
        <dbReference type="ARBA" id="ARBA00022679"/>
    </source>
</evidence>
<evidence type="ECO:0000313" key="3">
    <source>
        <dbReference type="EMBL" id="OQW88887.1"/>
    </source>
</evidence>
<evidence type="ECO:0008006" key="5">
    <source>
        <dbReference type="Google" id="ProtNLM"/>
    </source>
</evidence>
<comment type="caution">
    <text evidence="3">The sequence shown here is derived from an EMBL/GenBank/DDBJ whole genome shotgun (WGS) entry which is preliminary data.</text>
</comment>
<dbReference type="Gene3D" id="3.40.50.2000">
    <property type="entry name" value="Glycogen Phosphorylase B"/>
    <property type="match status" value="1"/>
</dbReference>
<organism evidence="3 4">
    <name type="scientific">Rhodoferax ferrireducens</name>
    <dbReference type="NCBI Taxonomy" id="192843"/>
    <lineage>
        <taxon>Bacteria</taxon>
        <taxon>Pseudomonadati</taxon>
        <taxon>Pseudomonadota</taxon>
        <taxon>Betaproteobacteria</taxon>
        <taxon>Burkholderiales</taxon>
        <taxon>Comamonadaceae</taxon>
        <taxon>Rhodoferax</taxon>
    </lineage>
</organism>
<proteinExistence type="predicted"/>